<dbReference type="PROSITE" id="PS50068">
    <property type="entry name" value="LDLRA_2"/>
    <property type="match status" value="1"/>
</dbReference>
<dbReference type="AlphaFoldDB" id="A0A8X6H0W2"/>
<gene>
    <name evidence="4" type="primary">AVEN_137534_1</name>
    <name evidence="4" type="ORF">TNCT_722801</name>
</gene>
<sequence>FIEDICYSEKSVLFDTKYQPTGILLALPHAILKAPFECEIILMPPKNSSVVLSIYRYDINSDDLLTIEDSDRYMISLIGWGVFRDERKSIISDGKMTIRYKRVNSSNAYHRQGFQFTYTTVTNAPCYDNEFKCNNGKCVLKEYVCDGHNHCGDHSDQKKCALDDDRHIVTTGKNVNPLNYEKYRRSIIWIIVLSIVGVILFIVLSVFIVTVVRLSRGNKPKTDPVSPNADNPSTGGNLLCNQCPRQCHKRLQQFRLHHLLQNMKDSIIEFDVPCEA</sequence>
<feature type="disulfide bond" evidence="2">
    <location>
        <begin position="145"/>
        <end position="160"/>
    </location>
</feature>
<keyword evidence="3" id="KW-1133">Transmembrane helix</keyword>
<proteinExistence type="predicted"/>
<dbReference type="Gene3D" id="4.10.400.10">
    <property type="entry name" value="Low-density Lipoprotein Receptor"/>
    <property type="match status" value="1"/>
</dbReference>
<dbReference type="InterPro" id="IPR036055">
    <property type="entry name" value="LDL_receptor-like_sf"/>
</dbReference>
<keyword evidence="3" id="KW-0812">Transmembrane</keyword>
<dbReference type="SUPFAM" id="SSF49854">
    <property type="entry name" value="Spermadhesin, CUB domain"/>
    <property type="match status" value="1"/>
</dbReference>
<dbReference type="InterPro" id="IPR042333">
    <property type="entry name" value="LRAD2/Mig-13-like"/>
</dbReference>
<keyword evidence="1 2" id="KW-1015">Disulfide bond</keyword>
<protein>
    <submittedName>
        <fullName evidence="4">Uncharacterized protein</fullName>
    </submittedName>
</protein>
<evidence type="ECO:0000256" key="1">
    <source>
        <dbReference type="ARBA" id="ARBA00023157"/>
    </source>
</evidence>
<dbReference type="OrthoDB" id="6426616at2759"/>
<dbReference type="PANTHER" id="PTHR24652:SF69">
    <property type="entry name" value="CUB DOMAIN-CONTAINING PROTEIN"/>
    <property type="match status" value="1"/>
</dbReference>
<dbReference type="PANTHER" id="PTHR24652">
    <property type="entry name" value="LOW-DENSITY LIPOPROTEIN RECEPTOR CLASS A DOMAIN-CONTAINING PROTEIN 2"/>
    <property type="match status" value="1"/>
</dbReference>
<evidence type="ECO:0000256" key="2">
    <source>
        <dbReference type="PROSITE-ProRule" id="PRU00124"/>
    </source>
</evidence>
<dbReference type="SMART" id="SM00192">
    <property type="entry name" value="LDLa"/>
    <property type="match status" value="1"/>
</dbReference>
<feature type="disulfide bond" evidence="2">
    <location>
        <begin position="126"/>
        <end position="138"/>
    </location>
</feature>
<evidence type="ECO:0000256" key="3">
    <source>
        <dbReference type="SAM" id="Phobius"/>
    </source>
</evidence>
<keyword evidence="3" id="KW-0472">Membrane</keyword>
<dbReference type="EMBL" id="BMAO01037048">
    <property type="protein sequence ID" value="GFR14938.1"/>
    <property type="molecule type" value="Genomic_DNA"/>
</dbReference>
<accession>A0A8X6H0W2</accession>
<feature type="transmembrane region" description="Helical" evidence="3">
    <location>
        <begin position="187"/>
        <end position="212"/>
    </location>
</feature>
<feature type="non-terminal residue" evidence="4">
    <location>
        <position position="1"/>
    </location>
</feature>
<dbReference type="InterPro" id="IPR002172">
    <property type="entry name" value="LDrepeatLR_classA_rpt"/>
</dbReference>
<dbReference type="Proteomes" id="UP000887116">
    <property type="component" value="Unassembled WGS sequence"/>
</dbReference>
<keyword evidence="5" id="KW-1185">Reference proteome</keyword>
<feature type="disulfide bond" evidence="2">
    <location>
        <begin position="133"/>
        <end position="151"/>
    </location>
</feature>
<name>A0A8X6H0W2_TRICU</name>
<evidence type="ECO:0000313" key="5">
    <source>
        <dbReference type="Proteomes" id="UP000887116"/>
    </source>
</evidence>
<dbReference type="SUPFAM" id="SSF57424">
    <property type="entry name" value="LDL receptor-like module"/>
    <property type="match status" value="1"/>
</dbReference>
<dbReference type="Pfam" id="PF00057">
    <property type="entry name" value="Ldl_recept_a"/>
    <property type="match status" value="1"/>
</dbReference>
<evidence type="ECO:0000313" key="4">
    <source>
        <dbReference type="EMBL" id="GFR14938.1"/>
    </source>
</evidence>
<reference evidence="4" key="1">
    <citation type="submission" date="2020-07" db="EMBL/GenBank/DDBJ databases">
        <title>Multicomponent nature underlies the extraordinary mechanical properties of spider dragline silk.</title>
        <authorList>
            <person name="Kono N."/>
            <person name="Nakamura H."/>
            <person name="Mori M."/>
            <person name="Yoshida Y."/>
            <person name="Ohtoshi R."/>
            <person name="Malay A.D."/>
            <person name="Moran D.A.P."/>
            <person name="Tomita M."/>
            <person name="Numata K."/>
            <person name="Arakawa K."/>
        </authorList>
    </citation>
    <scope>NUCLEOTIDE SEQUENCE</scope>
</reference>
<dbReference type="CDD" id="cd00112">
    <property type="entry name" value="LDLa"/>
    <property type="match status" value="1"/>
</dbReference>
<organism evidence="4 5">
    <name type="scientific">Trichonephila clavata</name>
    <name type="common">Joro spider</name>
    <name type="synonym">Nephila clavata</name>
    <dbReference type="NCBI Taxonomy" id="2740835"/>
    <lineage>
        <taxon>Eukaryota</taxon>
        <taxon>Metazoa</taxon>
        <taxon>Ecdysozoa</taxon>
        <taxon>Arthropoda</taxon>
        <taxon>Chelicerata</taxon>
        <taxon>Arachnida</taxon>
        <taxon>Araneae</taxon>
        <taxon>Araneomorphae</taxon>
        <taxon>Entelegynae</taxon>
        <taxon>Araneoidea</taxon>
        <taxon>Nephilidae</taxon>
        <taxon>Trichonephila</taxon>
    </lineage>
</organism>
<comment type="caution">
    <text evidence="4">The sequence shown here is derived from an EMBL/GenBank/DDBJ whole genome shotgun (WGS) entry which is preliminary data.</text>
</comment>
<dbReference type="InterPro" id="IPR035914">
    <property type="entry name" value="Sperma_CUB_dom_sf"/>
</dbReference>